<evidence type="ECO:0000256" key="14">
    <source>
        <dbReference type="RuleBase" id="RU003357"/>
    </source>
</evidence>
<dbReference type="RefSeq" id="WP_193911543.1">
    <property type="nucleotide sequence ID" value="NZ_PRDL01000001.1"/>
</dbReference>
<dbReference type="InterPro" id="IPR000531">
    <property type="entry name" value="Beta-barrel_TonB"/>
</dbReference>
<evidence type="ECO:0000256" key="12">
    <source>
        <dbReference type="PROSITE-ProRule" id="PRU01360"/>
    </source>
</evidence>
<keyword evidence="10 12" id="KW-0472">Membrane</keyword>
<proteinExistence type="inferred from homology"/>
<comment type="similarity">
    <text evidence="12 14">Belongs to the TonB-dependent receptor family.</text>
</comment>
<evidence type="ECO:0000256" key="8">
    <source>
        <dbReference type="ARBA" id="ARBA00023065"/>
    </source>
</evidence>
<evidence type="ECO:0000256" key="7">
    <source>
        <dbReference type="ARBA" id="ARBA00023004"/>
    </source>
</evidence>
<evidence type="ECO:0000256" key="1">
    <source>
        <dbReference type="ARBA" id="ARBA00004571"/>
    </source>
</evidence>
<dbReference type="Gene3D" id="3.55.50.30">
    <property type="match status" value="1"/>
</dbReference>
<dbReference type="AlphaFoldDB" id="A0A928YV72"/>
<dbReference type="EMBL" id="PRDL01000001">
    <property type="protein sequence ID" value="MBE8718739.1"/>
    <property type="molecule type" value="Genomic_DNA"/>
</dbReference>
<keyword evidence="9 14" id="KW-0798">TonB box</keyword>
<evidence type="ECO:0000256" key="9">
    <source>
        <dbReference type="ARBA" id="ARBA00023077"/>
    </source>
</evidence>
<evidence type="ECO:0000313" key="16">
    <source>
        <dbReference type="EMBL" id="MBE8718739.1"/>
    </source>
</evidence>
<accession>A0A928YV72</accession>
<dbReference type="SMART" id="SM00965">
    <property type="entry name" value="STN"/>
    <property type="match status" value="1"/>
</dbReference>
<sequence>MVFRHPGFLLFARAKSVKSLLLRQRRSAPGFKRGQLAFVISCVLVGIPAATLLPAPVLANEVSYPSGQRDYHIPAGKLSDVLAQFAATAGIPLSFDPAPLSDVRSSGLQGQYSVQQGFDRLLADSGYVPVNAGNGYALRPQGAAPRLAAVNISATLYGAKDTNSLNNSSASVGIVTAEDIAKGQIRSFREAFRQLANVNDNAYADSGFVIRGLSSEGFVPAGQPISSLYIDGILQSRDATRRGAKGLWDVEQVEVYRGPQSTLSGRAAMGGAIYIKSKDPVAQQQAEVSLTGGSRNLLNTALMVNTPISEQLAIRIAGEFERQDAPVNYPTFQQYKRIDDLDTDEYYNLRGKALITPTALPDTAILLSHSYASDRPNQRIIGTGDGFGMKDRRGDWNIPEYVEIRSIRVNNTGLDITHEFSPALRFTSLTGVNRSTTERPSVNEGTPGEINKIAGEIKNQLLTQEFRLNYEAGDFRWVAGVFASREKYDNWVDTTLMNLRNQRGDTGQKSTNLAVFGEVTWEFQPTWKATLGGRLDDAETEAWGLSLRRQPLTADPIVIADYRVKFDESNFVPKVGLSKDLSEYHVAGITYSQGFRAGHHGLNPSTGQYYTYDPESADSYELFYKGQLPDQGVQLNVNIFLTEFNDQQVEMRLRPEDPFYREVTNAASSRTWGVEVESRWQVSAPLSLFSSLGYLNSEFLDFSHFQYGDLTGKPFPDAPEWSLSLGGEYLFSNGFHISADAKYTASRLASFGVPPQEKLDAYIIANLQAGYRTARWEISAFAENLFNEDYYLTYDENGGGAGIHYGNPGDERNVGVNVKVMF</sequence>
<evidence type="ECO:0000313" key="17">
    <source>
        <dbReference type="Proteomes" id="UP000652567"/>
    </source>
</evidence>
<keyword evidence="11 12" id="KW-0998">Cell outer membrane</keyword>
<dbReference type="CDD" id="cd01347">
    <property type="entry name" value="ligand_gated_channel"/>
    <property type="match status" value="1"/>
</dbReference>
<dbReference type="PANTHER" id="PTHR32552">
    <property type="entry name" value="FERRICHROME IRON RECEPTOR-RELATED"/>
    <property type="match status" value="1"/>
</dbReference>
<evidence type="ECO:0000256" key="3">
    <source>
        <dbReference type="ARBA" id="ARBA00022452"/>
    </source>
</evidence>
<keyword evidence="17" id="KW-1185">Reference proteome</keyword>
<dbReference type="Proteomes" id="UP000652567">
    <property type="component" value="Unassembled WGS sequence"/>
</dbReference>
<dbReference type="SUPFAM" id="SSF56935">
    <property type="entry name" value="Porins"/>
    <property type="match status" value="1"/>
</dbReference>
<keyword evidence="8" id="KW-0406">Ion transport</keyword>
<dbReference type="GO" id="GO:0009279">
    <property type="term" value="C:cell outer membrane"/>
    <property type="evidence" value="ECO:0007669"/>
    <property type="project" value="UniProtKB-SubCell"/>
</dbReference>
<dbReference type="Pfam" id="PF00593">
    <property type="entry name" value="TonB_dep_Rec_b-barrel"/>
    <property type="match status" value="1"/>
</dbReference>
<comment type="caution">
    <text evidence="16">The sequence shown here is derived from an EMBL/GenBank/DDBJ whole genome shotgun (WGS) entry which is preliminary data.</text>
</comment>
<dbReference type="InterPro" id="IPR012910">
    <property type="entry name" value="Plug_dom"/>
</dbReference>
<keyword evidence="7" id="KW-0408">Iron</keyword>
<keyword evidence="2 12" id="KW-0813">Transport</keyword>
<dbReference type="InterPro" id="IPR010917">
    <property type="entry name" value="TonB_rcpt_CS"/>
</dbReference>
<evidence type="ECO:0000259" key="15">
    <source>
        <dbReference type="SMART" id="SM00965"/>
    </source>
</evidence>
<evidence type="ECO:0000256" key="6">
    <source>
        <dbReference type="ARBA" id="ARBA00022729"/>
    </source>
</evidence>
<dbReference type="PROSITE" id="PS52016">
    <property type="entry name" value="TONB_DEPENDENT_REC_3"/>
    <property type="match status" value="1"/>
</dbReference>
<reference evidence="16" key="1">
    <citation type="submission" date="2018-07" db="EMBL/GenBank/DDBJ databases">
        <title>Genome assembly of strain Ka43.</title>
        <authorList>
            <person name="Kukolya J."/>
            <person name="Nagy I."/>
            <person name="Horvath B."/>
            <person name="Toth A."/>
        </authorList>
    </citation>
    <scope>NUCLEOTIDE SEQUENCE</scope>
    <source>
        <strain evidence="16">KB43</strain>
    </source>
</reference>
<gene>
    <name evidence="16" type="ORF">C4F51_16305</name>
</gene>
<dbReference type="GO" id="GO:0006826">
    <property type="term" value="P:iron ion transport"/>
    <property type="evidence" value="ECO:0007669"/>
    <property type="project" value="UniProtKB-KW"/>
</dbReference>
<evidence type="ECO:0000256" key="13">
    <source>
        <dbReference type="PROSITE-ProRule" id="PRU10144"/>
    </source>
</evidence>
<evidence type="ECO:0000256" key="4">
    <source>
        <dbReference type="ARBA" id="ARBA00022496"/>
    </source>
</evidence>
<dbReference type="Pfam" id="PF07715">
    <property type="entry name" value="Plug"/>
    <property type="match status" value="1"/>
</dbReference>
<dbReference type="PANTHER" id="PTHR32552:SF81">
    <property type="entry name" value="TONB-DEPENDENT OUTER MEMBRANE RECEPTOR"/>
    <property type="match status" value="1"/>
</dbReference>
<keyword evidence="3 12" id="KW-1134">Transmembrane beta strand</keyword>
<keyword evidence="6" id="KW-0732">Signal</keyword>
<name>A0A928YV72_9GAMM</name>
<keyword evidence="5 12" id="KW-0812">Transmembrane</keyword>
<evidence type="ECO:0000256" key="5">
    <source>
        <dbReference type="ARBA" id="ARBA00022692"/>
    </source>
</evidence>
<evidence type="ECO:0000256" key="2">
    <source>
        <dbReference type="ARBA" id="ARBA00022448"/>
    </source>
</evidence>
<organism evidence="16 17">
    <name type="scientific">Cellvibrio polysaccharolyticus</name>
    <dbReference type="NCBI Taxonomy" id="2082724"/>
    <lineage>
        <taxon>Bacteria</taxon>
        <taxon>Pseudomonadati</taxon>
        <taxon>Pseudomonadota</taxon>
        <taxon>Gammaproteobacteria</taxon>
        <taxon>Cellvibrionales</taxon>
        <taxon>Cellvibrionaceae</taxon>
        <taxon>Cellvibrio</taxon>
    </lineage>
</organism>
<comment type="subcellular location">
    <subcellularLocation>
        <location evidence="1 12">Cell outer membrane</location>
        <topology evidence="1 12">Multi-pass membrane protein</topology>
    </subcellularLocation>
</comment>
<feature type="domain" description="Secretin/TonB short N-terminal" evidence="15">
    <location>
        <begin position="91"/>
        <end position="141"/>
    </location>
</feature>
<keyword evidence="4" id="KW-0410">Iron transport</keyword>
<keyword evidence="16" id="KW-0675">Receptor</keyword>
<evidence type="ECO:0000256" key="10">
    <source>
        <dbReference type="ARBA" id="ARBA00023136"/>
    </source>
</evidence>
<dbReference type="InterPro" id="IPR036942">
    <property type="entry name" value="Beta-barrel_TonB_sf"/>
</dbReference>
<dbReference type="InterPro" id="IPR039426">
    <property type="entry name" value="TonB-dep_rcpt-like"/>
</dbReference>
<feature type="short sequence motif" description="TonB C-terminal box" evidence="13">
    <location>
        <begin position="805"/>
        <end position="822"/>
    </location>
</feature>
<evidence type="ECO:0000256" key="11">
    <source>
        <dbReference type="ARBA" id="ARBA00023237"/>
    </source>
</evidence>
<dbReference type="PROSITE" id="PS01156">
    <property type="entry name" value="TONB_DEPENDENT_REC_2"/>
    <property type="match status" value="1"/>
</dbReference>
<dbReference type="InterPro" id="IPR011662">
    <property type="entry name" value="Secretin/TonB_short_N"/>
</dbReference>
<dbReference type="Gene3D" id="2.40.170.20">
    <property type="entry name" value="TonB-dependent receptor, beta-barrel domain"/>
    <property type="match status" value="1"/>
</dbReference>
<protein>
    <submittedName>
        <fullName evidence="16">TonB-dependent receptor</fullName>
    </submittedName>
</protein>